<evidence type="ECO:0000256" key="14">
    <source>
        <dbReference type="ARBA" id="ARBA00022842"/>
    </source>
</evidence>
<dbReference type="KEGG" id="lak:106153638"/>
<feature type="compositionally biased region" description="Basic and acidic residues" evidence="20">
    <location>
        <begin position="871"/>
        <end position="881"/>
    </location>
</feature>
<dbReference type="Pfam" id="PF11799">
    <property type="entry name" value="IMS_C"/>
    <property type="match status" value="1"/>
</dbReference>
<evidence type="ECO:0000256" key="6">
    <source>
        <dbReference type="ARBA" id="ARBA00022457"/>
    </source>
</evidence>
<dbReference type="GeneID" id="106153638"/>
<dbReference type="Gene3D" id="3.40.1170.60">
    <property type="match status" value="1"/>
</dbReference>
<feature type="compositionally biased region" description="Basic and acidic residues" evidence="20">
    <location>
        <begin position="34"/>
        <end position="48"/>
    </location>
</feature>
<evidence type="ECO:0000256" key="2">
    <source>
        <dbReference type="ARBA" id="ARBA00004123"/>
    </source>
</evidence>
<dbReference type="InterPro" id="IPR036775">
    <property type="entry name" value="DNA_pol_Y-fam_lit_finger_sf"/>
</dbReference>
<dbReference type="SUPFAM" id="SSF56672">
    <property type="entry name" value="DNA/RNA polymerases"/>
    <property type="match status" value="1"/>
</dbReference>
<dbReference type="PIRSF" id="PIRSF036603">
    <property type="entry name" value="DPol_eta"/>
    <property type="match status" value="1"/>
</dbReference>
<feature type="compositionally biased region" description="Polar residues" evidence="20">
    <location>
        <begin position="807"/>
        <end position="823"/>
    </location>
</feature>
<gene>
    <name evidence="23" type="primary">LOC106153638</name>
</gene>
<keyword evidence="14" id="KW-0460">Magnesium</keyword>
<evidence type="ECO:0000256" key="12">
    <source>
        <dbReference type="ARBA" id="ARBA00022771"/>
    </source>
</evidence>
<dbReference type="Pfam" id="PF11798">
    <property type="entry name" value="IMS_HHH"/>
    <property type="match status" value="1"/>
</dbReference>
<comment type="cofactor">
    <cofactor evidence="1">
        <name>Mg(2+)</name>
        <dbReference type="ChEBI" id="CHEBI:18420"/>
    </cofactor>
</comment>
<keyword evidence="13" id="KW-0862">Zinc</keyword>
<keyword evidence="15" id="KW-0239">DNA-directed DNA polymerase</keyword>
<dbReference type="InterPro" id="IPR017961">
    <property type="entry name" value="DNA_pol_Y-fam_little_finger"/>
</dbReference>
<proteinExistence type="inferred from homology"/>
<evidence type="ECO:0000256" key="4">
    <source>
        <dbReference type="ARBA" id="ARBA00012417"/>
    </source>
</evidence>
<dbReference type="Gene3D" id="3.30.160.60">
    <property type="entry name" value="Classic Zinc Finger"/>
    <property type="match status" value="1"/>
</dbReference>
<dbReference type="GO" id="GO:0008270">
    <property type="term" value="F:zinc ion binding"/>
    <property type="evidence" value="ECO:0007669"/>
    <property type="project" value="UniProtKB-KW"/>
</dbReference>
<dbReference type="GO" id="GO:0003887">
    <property type="term" value="F:DNA-directed DNA polymerase activity"/>
    <property type="evidence" value="ECO:0007669"/>
    <property type="project" value="UniProtKB-KW"/>
</dbReference>
<evidence type="ECO:0000256" key="9">
    <source>
        <dbReference type="ARBA" id="ARBA00022705"/>
    </source>
</evidence>
<dbReference type="OrthoDB" id="1747274at2759"/>
<evidence type="ECO:0000313" key="23">
    <source>
        <dbReference type="RefSeq" id="XP_013383132.1"/>
    </source>
</evidence>
<dbReference type="AlphaFoldDB" id="A0A1S3HAS0"/>
<evidence type="ECO:0000256" key="20">
    <source>
        <dbReference type="SAM" id="MobiDB-lite"/>
    </source>
</evidence>
<dbReference type="PROSITE" id="PS50173">
    <property type="entry name" value="UMUC"/>
    <property type="match status" value="1"/>
</dbReference>
<evidence type="ECO:0000256" key="10">
    <source>
        <dbReference type="ARBA" id="ARBA00022723"/>
    </source>
</evidence>
<dbReference type="Pfam" id="PF00817">
    <property type="entry name" value="IMS"/>
    <property type="match status" value="1"/>
</dbReference>
<dbReference type="Gene3D" id="3.30.1490.100">
    <property type="entry name" value="DNA polymerase, Y-family, little finger domain"/>
    <property type="match status" value="1"/>
</dbReference>
<dbReference type="Gene3D" id="3.30.70.270">
    <property type="match status" value="1"/>
</dbReference>
<keyword evidence="6" id="KW-0515">Mutator protein</keyword>
<dbReference type="GO" id="GO:0006281">
    <property type="term" value="P:DNA repair"/>
    <property type="evidence" value="ECO:0007669"/>
    <property type="project" value="UniProtKB-KW"/>
</dbReference>
<dbReference type="FunFam" id="1.10.150.810:FF:000003">
    <property type="entry name" value="DNA polymerase kappa subunit"/>
    <property type="match status" value="1"/>
</dbReference>
<dbReference type="PANTHER" id="PTHR11076">
    <property type="entry name" value="DNA REPAIR POLYMERASE UMUC / TRANSFERASE FAMILY MEMBER"/>
    <property type="match status" value="1"/>
</dbReference>
<name>A0A1S3HAS0_LINAN</name>
<evidence type="ECO:0000256" key="13">
    <source>
        <dbReference type="ARBA" id="ARBA00022833"/>
    </source>
</evidence>
<dbReference type="PANTHER" id="PTHR11076:SF33">
    <property type="entry name" value="DNA POLYMERASE KAPPA"/>
    <property type="match status" value="1"/>
</dbReference>
<feature type="compositionally biased region" description="Acidic residues" evidence="20">
    <location>
        <begin position="1"/>
        <end position="14"/>
    </location>
</feature>
<evidence type="ECO:0000256" key="1">
    <source>
        <dbReference type="ARBA" id="ARBA00001946"/>
    </source>
</evidence>
<feature type="region of interest" description="Disordered" evidence="20">
    <location>
        <begin position="871"/>
        <end position="904"/>
    </location>
</feature>
<evidence type="ECO:0000313" key="22">
    <source>
        <dbReference type="Proteomes" id="UP000085678"/>
    </source>
</evidence>
<dbReference type="OMA" id="GVESHEN"/>
<dbReference type="SUPFAM" id="SSF100879">
    <property type="entry name" value="Lesion bypass DNA polymerase (Y-family), little finger domain"/>
    <property type="match status" value="1"/>
</dbReference>
<feature type="region of interest" description="Disordered" evidence="20">
    <location>
        <begin position="287"/>
        <end position="366"/>
    </location>
</feature>
<dbReference type="InterPro" id="IPR001126">
    <property type="entry name" value="UmuC"/>
</dbReference>
<evidence type="ECO:0000256" key="5">
    <source>
        <dbReference type="ARBA" id="ARBA00016178"/>
    </source>
</evidence>
<evidence type="ECO:0000256" key="16">
    <source>
        <dbReference type="ARBA" id="ARBA00023125"/>
    </source>
</evidence>
<dbReference type="GO" id="GO:0006260">
    <property type="term" value="P:DNA replication"/>
    <property type="evidence" value="ECO:0007669"/>
    <property type="project" value="UniProtKB-KW"/>
</dbReference>
<dbReference type="GO" id="GO:0003684">
    <property type="term" value="F:damaged DNA binding"/>
    <property type="evidence" value="ECO:0007669"/>
    <property type="project" value="InterPro"/>
</dbReference>
<evidence type="ECO:0000256" key="17">
    <source>
        <dbReference type="ARBA" id="ARBA00023204"/>
    </source>
</evidence>
<comment type="similarity">
    <text evidence="3">Belongs to the DNA polymerase type-Y family.</text>
</comment>
<evidence type="ECO:0000256" key="11">
    <source>
        <dbReference type="ARBA" id="ARBA00022763"/>
    </source>
</evidence>
<evidence type="ECO:0000256" key="15">
    <source>
        <dbReference type="ARBA" id="ARBA00022932"/>
    </source>
</evidence>
<dbReference type="GO" id="GO:0042276">
    <property type="term" value="P:error-prone translesion synthesis"/>
    <property type="evidence" value="ECO:0007669"/>
    <property type="project" value="TreeGrafter"/>
</dbReference>
<keyword evidence="22" id="KW-1185">Reference proteome</keyword>
<dbReference type="InterPro" id="IPR022880">
    <property type="entry name" value="DNApol_IV"/>
</dbReference>
<evidence type="ECO:0000256" key="18">
    <source>
        <dbReference type="ARBA" id="ARBA00023242"/>
    </source>
</evidence>
<dbReference type="InterPro" id="IPR050116">
    <property type="entry name" value="DNA_polymerase-Y"/>
</dbReference>
<feature type="region of interest" description="Disordered" evidence="20">
    <location>
        <begin position="697"/>
        <end position="720"/>
    </location>
</feature>
<protein>
    <recommendedName>
        <fullName evidence="5">DNA polymerase kappa</fullName>
        <ecNumber evidence="4">2.7.7.7</ecNumber>
    </recommendedName>
</protein>
<dbReference type="STRING" id="7574.A0A1S3HAS0"/>
<dbReference type="InterPro" id="IPR043502">
    <property type="entry name" value="DNA/RNA_pol_sf"/>
</dbReference>
<feature type="compositionally biased region" description="Basic and acidic residues" evidence="20">
    <location>
        <begin position="703"/>
        <end position="714"/>
    </location>
</feature>
<dbReference type="EC" id="2.7.7.7" evidence="4"/>
<keyword evidence="8" id="KW-0548">Nucleotidyltransferase</keyword>
<dbReference type="RefSeq" id="XP_013383132.1">
    <property type="nucleotide sequence ID" value="XM_013527678.1"/>
</dbReference>
<dbReference type="InParanoid" id="A0A1S3HAS0"/>
<accession>A0A1S3HAS0</accession>
<dbReference type="Gene3D" id="1.10.150.810">
    <property type="match status" value="2"/>
</dbReference>
<sequence length="911" mass="101504">MDCEDDFEDDDEQEDWRSCDWAQPGNQAPSRQNSKRDSEMEKTQRQKQDGSSFSDLSATKANEDGKDLVSRMALNDNKAGMEGLDKEKINKIIYEASKGSRFYENELKKEEQVIIRIAEQKRKFLKLTKKNIEQGTIEADKLLHQLEESRDLGHTIVHVDMDAFYAAVEMRDAPSLRNKPMAVGGMGMLSTSNYLARRFGVRAAMPGFIAKKLCPDLVIVPTNFDKYRAVSKEVRDIMSEYDPNFCPMSLDEAYLDFTDHLEKRQNLSEAERTHTLTTDRCTCLEHSGVESHENGKPSRSKREVSTEENANGEHLVIGNSEVTQSKPEKDNFDSGDDNGDHGNDNGNSGHDNGDRGDGNCVHGDDNDDSGAHISTIGAATAEHGCPQCGKGVVIKEVRTFGLSAEEAVHEMRFRIQQKTNLTASAGIAPNTMLAKVCSDKNKPNGQYMIPATREAVMDFVKDMPIRKVCGIGKVSEKMLSALGVTTCADVYEKRGILYHLYSQVSFKYFMQICLGIGSTRIGRDSERKSMSVERTFQEMSKTTDLYQKCSELCEELASDLMQENLSGKTVTLKLKTVKFEVKTRAQSLVEYTCDSDCIYKAAQDLLRAEILACSPNPLRLRLMGVRMSNFQSQNAKKDQKQTTLVSFLNKTKVATEASVSSEGCLVKDKPLENLSGFNLSSFMKGDTSCDMDSEVAVNSSKPLSEEKATGHEELENSASFVGTSYPPATCTASSNRNSIKQSAADMVKYQCPVCNIIQQCRNLEEFNCHVDLCLNSQSDNSIETDIIEPRRQCRRVHAKNTITVSEFETQGSDDVHTNDASTSEESRCPSTAPPSLVCPVCGIQQWDPDLDRFNRHVDACLSKTTIKEILQEQGGGHKRENWTGLQPSAKRRRSDKALNGQNGQTLDKFFM</sequence>
<evidence type="ECO:0000256" key="3">
    <source>
        <dbReference type="ARBA" id="ARBA00010945"/>
    </source>
</evidence>
<feature type="compositionally biased region" description="Basic and acidic residues" evidence="20">
    <location>
        <begin position="326"/>
        <end position="343"/>
    </location>
</feature>
<dbReference type="GO" id="GO:0005634">
    <property type="term" value="C:nucleus"/>
    <property type="evidence" value="ECO:0007669"/>
    <property type="project" value="UniProtKB-SubCell"/>
</dbReference>
<keyword evidence="17" id="KW-0234">DNA repair</keyword>
<reference evidence="23" key="1">
    <citation type="submission" date="2025-08" db="UniProtKB">
        <authorList>
            <consortium name="RefSeq"/>
        </authorList>
    </citation>
    <scope>IDENTIFICATION</scope>
    <source>
        <tissue evidence="23">Gonads</tissue>
    </source>
</reference>
<dbReference type="FunFam" id="1.10.150.810:FF:000001">
    <property type="entry name" value="DNA polymerase kappa"/>
    <property type="match status" value="1"/>
</dbReference>
<organism evidence="22 23">
    <name type="scientific">Lingula anatina</name>
    <name type="common">Brachiopod</name>
    <name type="synonym">Lingula unguis</name>
    <dbReference type="NCBI Taxonomy" id="7574"/>
    <lineage>
        <taxon>Eukaryota</taxon>
        <taxon>Metazoa</taxon>
        <taxon>Spiralia</taxon>
        <taxon>Lophotrochozoa</taxon>
        <taxon>Brachiopoda</taxon>
        <taxon>Linguliformea</taxon>
        <taxon>Lingulata</taxon>
        <taxon>Lingulida</taxon>
        <taxon>Linguloidea</taxon>
        <taxon>Lingulidae</taxon>
        <taxon>Lingula</taxon>
    </lineage>
</organism>
<dbReference type="HAMAP" id="MF_01113">
    <property type="entry name" value="DNApol_IV"/>
    <property type="match status" value="1"/>
</dbReference>
<evidence type="ECO:0000259" key="21">
    <source>
        <dbReference type="PROSITE" id="PS50173"/>
    </source>
</evidence>
<feature type="domain" description="UmuC" evidence="21">
    <location>
        <begin position="156"/>
        <end position="472"/>
    </location>
</feature>
<keyword evidence="10" id="KW-0479">Metal-binding</keyword>
<dbReference type="SMART" id="SM00734">
    <property type="entry name" value="ZnF_Rad18"/>
    <property type="match status" value="2"/>
</dbReference>
<dbReference type="CDD" id="cd03586">
    <property type="entry name" value="PolY_Pol_IV_kappa"/>
    <property type="match status" value="1"/>
</dbReference>
<feature type="compositionally biased region" description="Basic and acidic residues" evidence="20">
    <location>
        <begin position="287"/>
        <end position="305"/>
    </location>
</feature>
<dbReference type="InterPro" id="IPR006642">
    <property type="entry name" value="Rad18_UBZ4"/>
</dbReference>
<comment type="subcellular location">
    <subcellularLocation>
        <location evidence="2">Nucleus</location>
    </subcellularLocation>
</comment>
<keyword evidence="16" id="KW-0238">DNA-binding</keyword>
<feature type="region of interest" description="Disordered" evidence="20">
    <location>
        <begin position="807"/>
        <end position="830"/>
    </location>
</feature>
<dbReference type="FunFam" id="3.30.1490.100:FF:000004">
    <property type="entry name" value="DNA polymerase IV"/>
    <property type="match status" value="1"/>
</dbReference>
<keyword evidence="7" id="KW-0808">Transferase</keyword>
<dbReference type="InterPro" id="IPR024728">
    <property type="entry name" value="PolY_HhH_motif"/>
</dbReference>
<keyword evidence="18" id="KW-0539">Nucleus</keyword>
<keyword evidence="12" id="KW-0863">Zinc-finger</keyword>
<feature type="compositionally biased region" description="Polar residues" evidence="20">
    <location>
        <begin position="49"/>
        <end position="60"/>
    </location>
</feature>
<dbReference type="FunFam" id="1.10.150.20:FF:000039">
    <property type="entry name" value="Polymerase (DNA directed) kappa"/>
    <property type="match status" value="1"/>
</dbReference>
<comment type="catalytic activity">
    <reaction evidence="19">
        <text>DNA(n) + a 2'-deoxyribonucleoside 5'-triphosphate = DNA(n+1) + diphosphate</text>
        <dbReference type="Rhea" id="RHEA:22508"/>
        <dbReference type="Rhea" id="RHEA-COMP:17339"/>
        <dbReference type="Rhea" id="RHEA-COMP:17340"/>
        <dbReference type="ChEBI" id="CHEBI:33019"/>
        <dbReference type="ChEBI" id="CHEBI:61560"/>
        <dbReference type="ChEBI" id="CHEBI:173112"/>
        <dbReference type="EC" id="2.7.7.7"/>
    </reaction>
</comment>
<evidence type="ECO:0000256" key="19">
    <source>
        <dbReference type="ARBA" id="ARBA00049244"/>
    </source>
</evidence>
<dbReference type="Proteomes" id="UP000085678">
    <property type="component" value="Unplaced"/>
</dbReference>
<feature type="region of interest" description="Disordered" evidence="20">
    <location>
        <begin position="1"/>
        <end position="64"/>
    </location>
</feature>
<keyword evidence="9" id="KW-0235">DNA replication</keyword>
<evidence type="ECO:0000256" key="7">
    <source>
        <dbReference type="ARBA" id="ARBA00022679"/>
    </source>
</evidence>
<evidence type="ECO:0000256" key="8">
    <source>
        <dbReference type="ARBA" id="ARBA00022695"/>
    </source>
</evidence>
<dbReference type="InterPro" id="IPR043128">
    <property type="entry name" value="Rev_trsase/Diguanyl_cyclase"/>
</dbReference>
<keyword evidence="11" id="KW-0227">DNA damage</keyword>
<dbReference type="FunFam" id="3.40.1170.60:FF:000002">
    <property type="entry name" value="Polymerase (DNA directed) kappa"/>
    <property type="match status" value="1"/>
</dbReference>